<keyword evidence="1" id="KW-1133">Transmembrane helix</keyword>
<evidence type="ECO:0000313" key="2">
    <source>
        <dbReference type="EMBL" id="KOA19519.1"/>
    </source>
</evidence>
<feature type="transmembrane region" description="Helical" evidence="1">
    <location>
        <begin position="20"/>
        <end position="41"/>
    </location>
</feature>
<reference evidence="3" key="1">
    <citation type="submission" date="2015-08" db="EMBL/GenBank/DDBJ databases">
        <title>Genome sequence of the strict anaerobe Clostridium homopropionicum LuHBu1 (DSM 5847T).</title>
        <authorList>
            <person name="Poehlein A."/>
            <person name="Beck M."/>
            <person name="Schiel-Bengelsdorf B."/>
            <person name="Bengelsdorf F.R."/>
            <person name="Daniel R."/>
            <person name="Duerre P."/>
        </authorList>
    </citation>
    <scope>NUCLEOTIDE SEQUENCE [LARGE SCALE GENOMIC DNA]</scope>
    <source>
        <strain evidence="3">DSM 5847</strain>
    </source>
</reference>
<feature type="transmembrane region" description="Helical" evidence="1">
    <location>
        <begin position="214"/>
        <end position="235"/>
    </location>
</feature>
<keyword evidence="1" id="KW-0472">Membrane</keyword>
<dbReference type="AlphaFoldDB" id="A0A0L6Z974"/>
<feature type="transmembrane region" description="Helical" evidence="1">
    <location>
        <begin position="172"/>
        <end position="190"/>
    </location>
</feature>
<gene>
    <name evidence="2" type="ORF">CLHOM_21300</name>
</gene>
<accession>A0A0L6Z974</accession>
<name>A0A0L6Z974_9CLOT</name>
<dbReference type="NCBIfam" id="TIGR02206">
    <property type="entry name" value="intg_mem_TP0381"/>
    <property type="match status" value="1"/>
</dbReference>
<feature type="transmembrane region" description="Helical" evidence="1">
    <location>
        <begin position="53"/>
        <end position="73"/>
    </location>
</feature>
<organism evidence="2 3">
    <name type="scientific">Clostridium homopropionicum DSM 5847</name>
    <dbReference type="NCBI Taxonomy" id="1121318"/>
    <lineage>
        <taxon>Bacteria</taxon>
        <taxon>Bacillati</taxon>
        <taxon>Bacillota</taxon>
        <taxon>Clostridia</taxon>
        <taxon>Eubacteriales</taxon>
        <taxon>Clostridiaceae</taxon>
        <taxon>Clostridium</taxon>
    </lineage>
</organism>
<feature type="transmembrane region" description="Helical" evidence="1">
    <location>
        <begin position="85"/>
        <end position="102"/>
    </location>
</feature>
<protein>
    <submittedName>
        <fullName evidence="2">Integral membrane protein</fullName>
    </submittedName>
</protein>
<dbReference type="EMBL" id="LHUR01000023">
    <property type="protein sequence ID" value="KOA19519.1"/>
    <property type="molecule type" value="Genomic_DNA"/>
</dbReference>
<dbReference type="Proteomes" id="UP000037043">
    <property type="component" value="Unassembled WGS sequence"/>
</dbReference>
<evidence type="ECO:0000313" key="3">
    <source>
        <dbReference type="Proteomes" id="UP000037043"/>
    </source>
</evidence>
<dbReference type="Pfam" id="PF14808">
    <property type="entry name" value="TMEM164"/>
    <property type="match status" value="1"/>
</dbReference>
<comment type="caution">
    <text evidence="2">The sequence shown here is derived from an EMBL/GenBank/DDBJ whole genome shotgun (WGS) entry which is preliminary data.</text>
</comment>
<dbReference type="InterPro" id="IPR011737">
    <property type="entry name" value="CHP02206_TP0381"/>
</dbReference>
<sequence>MDFINLFWKPVEQKDFTKNFSMPHLISLFIILLIVLAIYSFRETLRKPKYEKFYSHFIGLILIFHQLSIYLWYITNERLNLKESLPLYLCRISVILSIIMLFTKSRKIFDVLYFWGLGGAFIALIFHDTSIFPFPHYIFIQFFISHGGILISVLFMIFVHKYTPDINSLKRMLRWTLVYFIVTIPINYLVDANYCYLRYKPYASPLDFLPNDPIYFVPFIIAGMYSLFLLLYLPFINIYSFKNQT</sequence>
<proteinExistence type="predicted"/>
<evidence type="ECO:0000256" key="1">
    <source>
        <dbReference type="SAM" id="Phobius"/>
    </source>
</evidence>
<feature type="transmembrane region" description="Helical" evidence="1">
    <location>
        <begin position="109"/>
        <end position="126"/>
    </location>
</feature>
<keyword evidence="1" id="KW-0812">Transmembrane</keyword>
<feature type="transmembrane region" description="Helical" evidence="1">
    <location>
        <begin position="138"/>
        <end position="160"/>
    </location>
</feature>
<dbReference type="STRING" id="36844.SAMN04488501_12420"/>
<keyword evidence="3" id="KW-1185">Reference proteome</keyword>
<dbReference type="PATRIC" id="fig|1121318.3.peg.2144"/>